<protein>
    <submittedName>
        <fullName evidence="1">Uncharacterized protein</fullName>
    </submittedName>
</protein>
<proteinExistence type="predicted"/>
<dbReference type="AlphaFoldDB" id="A0A9N9XBC7"/>
<evidence type="ECO:0000313" key="1">
    <source>
        <dbReference type="EMBL" id="CAG9834843.1"/>
    </source>
</evidence>
<dbReference type="EMBL" id="OU898280">
    <property type="protein sequence ID" value="CAG9834843.1"/>
    <property type="molecule type" value="Genomic_DNA"/>
</dbReference>
<dbReference type="OrthoDB" id="9880441at2759"/>
<evidence type="ECO:0000313" key="2">
    <source>
        <dbReference type="Proteomes" id="UP001153709"/>
    </source>
</evidence>
<gene>
    <name evidence="1" type="ORF">DIABBA_LOCUS8105</name>
</gene>
<sequence length="90" mass="10820">MYSTSEFRDQAFGRCLRTIGDIDEDDLFRYPLERESLHELSHELRRLFALGYRWSHGYTQCRLQAMLYALRHESFDSSSAHQAKYYIFDT</sequence>
<keyword evidence="2" id="KW-1185">Reference proteome</keyword>
<name>A0A9N9XBC7_DIABA</name>
<accession>A0A9N9XBC7</accession>
<dbReference type="Proteomes" id="UP001153709">
    <property type="component" value="Chromosome 5"/>
</dbReference>
<reference evidence="1" key="1">
    <citation type="submission" date="2022-01" db="EMBL/GenBank/DDBJ databases">
        <authorList>
            <person name="King R."/>
        </authorList>
    </citation>
    <scope>NUCLEOTIDE SEQUENCE</scope>
</reference>
<organism evidence="1 2">
    <name type="scientific">Diabrotica balteata</name>
    <name type="common">Banded cucumber beetle</name>
    <dbReference type="NCBI Taxonomy" id="107213"/>
    <lineage>
        <taxon>Eukaryota</taxon>
        <taxon>Metazoa</taxon>
        <taxon>Ecdysozoa</taxon>
        <taxon>Arthropoda</taxon>
        <taxon>Hexapoda</taxon>
        <taxon>Insecta</taxon>
        <taxon>Pterygota</taxon>
        <taxon>Neoptera</taxon>
        <taxon>Endopterygota</taxon>
        <taxon>Coleoptera</taxon>
        <taxon>Polyphaga</taxon>
        <taxon>Cucujiformia</taxon>
        <taxon>Chrysomeloidea</taxon>
        <taxon>Chrysomelidae</taxon>
        <taxon>Galerucinae</taxon>
        <taxon>Diabroticina</taxon>
        <taxon>Diabroticites</taxon>
        <taxon>Diabrotica</taxon>
    </lineage>
</organism>